<gene>
    <name evidence="1" type="ORF">EVOR1521_LOCUS27305</name>
</gene>
<organism evidence="1 2">
    <name type="scientific">Effrenium voratum</name>
    <dbReference type="NCBI Taxonomy" id="2562239"/>
    <lineage>
        <taxon>Eukaryota</taxon>
        <taxon>Sar</taxon>
        <taxon>Alveolata</taxon>
        <taxon>Dinophyceae</taxon>
        <taxon>Suessiales</taxon>
        <taxon>Symbiodiniaceae</taxon>
        <taxon>Effrenium</taxon>
    </lineage>
</organism>
<sequence>MFQEEVLGEKDLEMLIGAAENYVEDLEEIYHLMPQENQNRVDLMEVCGPAESALSGTFEKKGAKIFRVGLPDYDMSTRVGFQKVREERWRLKPRMMRMSLPCGPYSPIQQVFNEKSEEQWFKSMMQKKKSRRMIRHGLQLVRDQVLDGGDYAWEWPRVNGGWCLPEARGFFEEMEAQGKLYVAKLDGCTVGVKSETGRPMKKPWTIKTSLIGLANALRRRCPGDHDERLGGGRAEKSGYYPRQMHSEFETYPVLEAKEQVASTEMTKDERKKAAVLLDRLHRRTGHPSNRALAACLKHRGVKPEVVKLALHHQCSDCQEMRLADATPAVSLQRSNTLWQCMLMDGADVKYGDQVVHIQPQKKLFGRTEVELMPCAAEARGQIGEVESLIRKVKQQDARVMLNSQSCEDPTSAVVAVTAAHNQLDRAQGFSPGAGKAVHSGGEVF</sequence>
<dbReference type="AlphaFoldDB" id="A0AA36JEW9"/>
<dbReference type="Proteomes" id="UP001178507">
    <property type="component" value="Unassembled WGS sequence"/>
</dbReference>
<dbReference type="EMBL" id="CAUJNA010003562">
    <property type="protein sequence ID" value="CAJ1404942.1"/>
    <property type="molecule type" value="Genomic_DNA"/>
</dbReference>
<evidence type="ECO:0000313" key="1">
    <source>
        <dbReference type="EMBL" id="CAJ1404942.1"/>
    </source>
</evidence>
<keyword evidence="2" id="KW-1185">Reference proteome</keyword>
<accession>A0AA36JEW9</accession>
<protein>
    <submittedName>
        <fullName evidence="1">Uncharacterized protein</fullName>
    </submittedName>
</protein>
<evidence type="ECO:0000313" key="2">
    <source>
        <dbReference type="Proteomes" id="UP001178507"/>
    </source>
</evidence>
<comment type="caution">
    <text evidence="1">The sequence shown here is derived from an EMBL/GenBank/DDBJ whole genome shotgun (WGS) entry which is preliminary data.</text>
</comment>
<name>A0AA36JEW9_9DINO</name>
<proteinExistence type="predicted"/>
<reference evidence="1" key="1">
    <citation type="submission" date="2023-08" db="EMBL/GenBank/DDBJ databases">
        <authorList>
            <person name="Chen Y."/>
            <person name="Shah S."/>
            <person name="Dougan E. K."/>
            <person name="Thang M."/>
            <person name="Chan C."/>
        </authorList>
    </citation>
    <scope>NUCLEOTIDE SEQUENCE</scope>
</reference>